<dbReference type="Pfam" id="PF13620">
    <property type="entry name" value="CarboxypepD_reg"/>
    <property type="match status" value="1"/>
</dbReference>
<dbReference type="SUPFAM" id="SSF49464">
    <property type="entry name" value="Carboxypeptidase regulatory domain-like"/>
    <property type="match status" value="1"/>
</dbReference>
<reference evidence="8 9" key="1">
    <citation type="submission" date="2017-10" db="EMBL/GenBank/DDBJ databases">
        <title>Draft genome of Longibacter Salinarum.</title>
        <authorList>
            <person name="Goh K.M."/>
            <person name="Shamsir M.S."/>
            <person name="Lim S.W."/>
        </authorList>
    </citation>
    <scope>NUCLEOTIDE SEQUENCE [LARGE SCALE GENOMIC DNA]</scope>
    <source>
        <strain evidence="8 9">KCTC 52045</strain>
    </source>
</reference>
<keyword evidence="4" id="KW-0812">Transmembrane</keyword>
<name>A0A2A8D0Z0_9BACT</name>
<dbReference type="Gene3D" id="2.60.40.1120">
    <property type="entry name" value="Carboxypeptidase-like, regulatory domain"/>
    <property type="match status" value="1"/>
</dbReference>
<evidence type="ECO:0000259" key="7">
    <source>
        <dbReference type="Pfam" id="PF25183"/>
    </source>
</evidence>
<evidence type="ECO:0000256" key="2">
    <source>
        <dbReference type="ARBA" id="ARBA00022448"/>
    </source>
</evidence>
<evidence type="ECO:0000256" key="6">
    <source>
        <dbReference type="ARBA" id="ARBA00023237"/>
    </source>
</evidence>
<dbReference type="InterPro" id="IPR037066">
    <property type="entry name" value="Plug_dom_sf"/>
</dbReference>
<evidence type="ECO:0000256" key="5">
    <source>
        <dbReference type="ARBA" id="ARBA00023136"/>
    </source>
</evidence>
<dbReference type="InterPro" id="IPR057601">
    <property type="entry name" value="Oar-like_b-barrel"/>
</dbReference>
<protein>
    <recommendedName>
        <fullName evidence="7">TonB-dependent transporter Oar-like beta-barrel domain-containing protein</fullName>
    </recommendedName>
</protein>
<dbReference type="Gene3D" id="2.170.130.10">
    <property type="entry name" value="TonB-dependent receptor, plug domain"/>
    <property type="match status" value="1"/>
</dbReference>
<dbReference type="InterPro" id="IPR039426">
    <property type="entry name" value="TonB-dep_rcpt-like"/>
</dbReference>
<dbReference type="InterPro" id="IPR036942">
    <property type="entry name" value="Beta-barrel_TonB_sf"/>
</dbReference>
<dbReference type="AlphaFoldDB" id="A0A2A8D0Z0"/>
<keyword evidence="5" id="KW-0472">Membrane</keyword>
<evidence type="ECO:0000256" key="1">
    <source>
        <dbReference type="ARBA" id="ARBA00004571"/>
    </source>
</evidence>
<evidence type="ECO:0000256" key="4">
    <source>
        <dbReference type="ARBA" id="ARBA00022692"/>
    </source>
</evidence>
<dbReference type="Gene3D" id="2.40.170.20">
    <property type="entry name" value="TonB-dependent receptor, beta-barrel domain"/>
    <property type="match status" value="1"/>
</dbReference>
<feature type="domain" description="TonB-dependent transporter Oar-like beta-barrel" evidence="7">
    <location>
        <begin position="361"/>
        <end position="1102"/>
    </location>
</feature>
<evidence type="ECO:0000313" key="9">
    <source>
        <dbReference type="Proteomes" id="UP000220102"/>
    </source>
</evidence>
<dbReference type="EMBL" id="PDEQ01000002">
    <property type="protein sequence ID" value="PEN14477.1"/>
    <property type="molecule type" value="Genomic_DNA"/>
</dbReference>
<keyword evidence="6" id="KW-0998">Cell outer membrane</keyword>
<dbReference type="GO" id="GO:0009279">
    <property type="term" value="C:cell outer membrane"/>
    <property type="evidence" value="ECO:0007669"/>
    <property type="project" value="UniProtKB-SubCell"/>
</dbReference>
<evidence type="ECO:0000313" key="8">
    <source>
        <dbReference type="EMBL" id="PEN14477.1"/>
    </source>
</evidence>
<dbReference type="PANTHER" id="PTHR30069">
    <property type="entry name" value="TONB-DEPENDENT OUTER MEMBRANE RECEPTOR"/>
    <property type="match status" value="1"/>
</dbReference>
<dbReference type="OrthoDB" id="9768147at2"/>
<comment type="caution">
    <text evidence="8">The sequence shown here is derived from an EMBL/GenBank/DDBJ whole genome shotgun (WGS) entry which is preliminary data.</text>
</comment>
<dbReference type="Proteomes" id="UP000220102">
    <property type="component" value="Unassembled WGS sequence"/>
</dbReference>
<dbReference type="InterPro" id="IPR008969">
    <property type="entry name" value="CarboxyPept-like_regulatory"/>
</dbReference>
<keyword evidence="3" id="KW-1134">Transmembrane beta strand</keyword>
<dbReference type="SUPFAM" id="SSF56935">
    <property type="entry name" value="Porins"/>
    <property type="match status" value="1"/>
</dbReference>
<keyword evidence="9" id="KW-1185">Reference proteome</keyword>
<gene>
    <name evidence="8" type="ORF">CRI94_05480</name>
</gene>
<dbReference type="GO" id="GO:0015344">
    <property type="term" value="F:siderophore uptake transmembrane transporter activity"/>
    <property type="evidence" value="ECO:0007669"/>
    <property type="project" value="TreeGrafter"/>
</dbReference>
<dbReference type="PANTHER" id="PTHR30069:SF46">
    <property type="entry name" value="OAR PROTEIN"/>
    <property type="match status" value="1"/>
</dbReference>
<dbReference type="Pfam" id="PF25183">
    <property type="entry name" value="OMP_b-brl_4"/>
    <property type="match status" value="2"/>
</dbReference>
<sequence length="1201" mass="132589">MHDPMKRWATIPILLAIFLVVSAIPAMGQGVTTATMRGQVTDDTGEPLPGANVIAVHEPSGTQYGTTSNPNGRFTLPNMRVGGPYRLRVTFVGYEPYTQTGLTLDLNQVYELDVELRPGTEELEGVEVTAERGGIFNAERTGIERSIGADEIDSAPTLGRDLADYTRLTPQAYVENDDDDGPAISIAGQNNRFNSIFIDGAVNNDVFGLSAQGTNGGQTGVTPISLDAIEQFQVSLSPFDVTQSGFTGGAINAVTRSGTNQLEGSFYYFGRRDWLTGRDPIAGPDGVRGRLNQFSDNRFGFRLGGPIVQDELFFFVNAEYLDRAIPQPYAPSTYIGDSGDDTFETIQSVLQQELNFDPGSFRDKTTTVESPKVFAKLNWNVSQNHKLMLRHSYTKGENTDQFRSASGEINYTSSAEVFPSTTNSTAFEVNSTFGDNMSNKFILGYTRVRDDRNAAAIFPTINITDGQGEINLGAEPFSTANILEQDVFTVTNNFSYFVGDHTLTVGTHNEFYSIFNNFIPFNYGWYFYDSPEQFLEGVCAAGGGQSSFCQNNYPNAQDAVIFAQRGFSIPDLRDGTGQFGDNANSSETFNAFQLGLYAQDEWRISDNFRLTFGLRLDVPKITTEPPFYGENFDGRDDGDGVFNSTLRAIREGEEIDVQADPNDPLQTDVTFTNVSGFDGYDLKGAEPGKTPAAQFLLSPRAGFNWDVQGDNATQIRGGVGIFTGRVPYVWPGGMFLNNGVSNGIYARFGENPLRPDPANGLTPLDFPSDFGGVTSAEALAPSGRLEIFEDDFKYPQVVRTNLGIDQRLPYGFVATLEGQYTKTLSNLTVFNMNIKPANATLNGPDDRPIWAYGTPDDGEWDISEALIDPRYEAIHRVGSTSKGYTYDITGRLQNTVDTQYGLFNSSVSYTYGDAFAVNDGTSSQINSNWEDVENVNGLNGVGRSRSDFSIGHRVLASFRYKVGGTELSVLYNGESGRPFSYIIGGSGDGFMVGAGGGGDDRALFYVPENASNLVFEDITVRGQLDVTAEQQAQALDAFINGIDALSETRGGYMERNDDRTPFEHVVDLRFRQEIFGEFFDETFERQQSLEFTLDIFNFTNLLNEKWGRRYFGVGDFSVTEFENFVDGPNGDYTPVYSFTRPFTNFLNENPQFDGTSLTQDELERAIEAYDSKDDVFRDQIIDSGSNYGSRWQIQIGFRYTF</sequence>
<organism evidence="8 9">
    <name type="scientific">Longibacter salinarum</name>
    <dbReference type="NCBI Taxonomy" id="1850348"/>
    <lineage>
        <taxon>Bacteria</taxon>
        <taxon>Pseudomonadati</taxon>
        <taxon>Rhodothermota</taxon>
        <taxon>Rhodothermia</taxon>
        <taxon>Rhodothermales</taxon>
        <taxon>Salisaetaceae</taxon>
        <taxon>Longibacter</taxon>
    </lineage>
</organism>
<feature type="domain" description="TonB-dependent transporter Oar-like beta-barrel" evidence="7">
    <location>
        <begin position="254"/>
        <end position="326"/>
    </location>
</feature>
<keyword evidence="2" id="KW-0813">Transport</keyword>
<evidence type="ECO:0000256" key="3">
    <source>
        <dbReference type="ARBA" id="ARBA00022452"/>
    </source>
</evidence>
<dbReference type="GO" id="GO:0044718">
    <property type="term" value="P:siderophore transmembrane transport"/>
    <property type="evidence" value="ECO:0007669"/>
    <property type="project" value="TreeGrafter"/>
</dbReference>
<accession>A0A2A8D0Z0</accession>
<proteinExistence type="predicted"/>
<comment type="subcellular location">
    <subcellularLocation>
        <location evidence="1">Cell outer membrane</location>
        <topology evidence="1">Multi-pass membrane protein</topology>
    </subcellularLocation>
</comment>